<accession>A0ABS4XLT9</accession>
<evidence type="ECO:0000313" key="3">
    <source>
        <dbReference type="Proteomes" id="UP001195422"/>
    </source>
</evidence>
<organism evidence="2 3">
    <name type="scientific">Glutamicibacter protophormiae</name>
    <name type="common">Brevibacterium protophormiae</name>
    <dbReference type="NCBI Taxonomy" id="37930"/>
    <lineage>
        <taxon>Bacteria</taxon>
        <taxon>Bacillati</taxon>
        <taxon>Actinomycetota</taxon>
        <taxon>Actinomycetes</taxon>
        <taxon>Micrococcales</taxon>
        <taxon>Micrococcaceae</taxon>
        <taxon>Glutamicibacter</taxon>
    </lineage>
</organism>
<sequence length="57" mass="6164">MWKTSISPVAALTVAVLFAGIGIWRASEAEPWQGGAMFALAAFWVAVAMRQARKGER</sequence>
<keyword evidence="1" id="KW-1133">Transmembrane helix</keyword>
<gene>
    <name evidence="2" type="ORF">JOF39_000555</name>
</gene>
<evidence type="ECO:0000256" key="1">
    <source>
        <dbReference type="SAM" id="Phobius"/>
    </source>
</evidence>
<dbReference type="RefSeq" id="WP_188947150.1">
    <property type="nucleotide sequence ID" value="NZ_BMPH01000002.1"/>
</dbReference>
<dbReference type="Proteomes" id="UP001195422">
    <property type="component" value="Unassembled WGS sequence"/>
</dbReference>
<keyword evidence="1" id="KW-0472">Membrane</keyword>
<keyword evidence="1" id="KW-0812">Transmembrane</keyword>
<reference evidence="2 3" key="1">
    <citation type="submission" date="2021-03" db="EMBL/GenBank/DDBJ databases">
        <title>Sequencing the genomes of 1000 actinobacteria strains.</title>
        <authorList>
            <person name="Klenk H.-P."/>
        </authorList>
    </citation>
    <scope>NUCLEOTIDE SEQUENCE [LARGE SCALE GENOMIC DNA]</scope>
    <source>
        <strain evidence="2 3">DSM 20168</strain>
    </source>
</reference>
<evidence type="ECO:0000313" key="2">
    <source>
        <dbReference type="EMBL" id="MBP2397474.1"/>
    </source>
</evidence>
<feature type="transmembrane region" description="Helical" evidence="1">
    <location>
        <begin position="7"/>
        <end position="26"/>
    </location>
</feature>
<proteinExistence type="predicted"/>
<protein>
    <submittedName>
        <fullName evidence="2">Uncharacterized protein</fullName>
    </submittedName>
</protein>
<feature type="transmembrane region" description="Helical" evidence="1">
    <location>
        <begin position="32"/>
        <end position="49"/>
    </location>
</feature>
<dbReference type="EMBL" id="JAGIOJ010000001">
    <property type="protein sequence ID" value="MBP2397474.1"/>
    <property type="molecule type" value="Genomic_DNA"/>
</dbReference>
<keyword evidence="3" id="KW-1185">Reference proteome</keyword>
<comment type="caution">
    <text evidence="2">The sequence shown here is derived from an EMBL/GenBank/DDBJ whole genome shotgun (WGS) entry which is preliminary data.</text>
</comment>
<name>A0ABS4XLT9_GLUPR</name>